<dbReference type="Proteomes" id="UP000637074">
    <property type="component" value="Unassembled WGS sequence"/>
</dbReference>
<feature type="region of interest" description="Disordered" evidence="1">
    <location>
        <begin position="68"/>
        <end position="89"/>
    </location>
</feature>
<accession>A0ABQ3N777</accession>
<organism evidence="2 3">
    <name type="scientific">Neobacillus kokaensis</name>
    <dbReference type="NCBI Taxonomy" id="2759023"/>
    <lineage>
        <taxon>Bacteria</taxon>
        <taxon>Bacillati</taxon>
        <taxon>Bacillota</taxon>
        <taxon>Bacilli</taxon>
        <taxon>Bacillales</taxon>
        <taxon>Bacillaceae</taxon>
        <taxon>Neobacillus</taxon>
    </lineage>
</organism>
<protein>
    <recommendedName>
        <fullName evidence="4">YozN</fullName>
    </recommendedName>
</protein>
<evidence type="ECO:0000256" key="1">
    <source>
        <dbReference type="SAM" id="MobiDB-lite"/>
    </source>
</evidence>
<proteinExistence type="predicted"/>
<feature type="compositionally biased region" description="Polar residues" evidence="1">
    <location>
        <begin position="70"/>
        <end position="82"/>
    </location>
</feature>
<gene>
    <name evidence="2" type="primary">yozN</name>
    <name evidence="2" type="ORF">AM1BK_19080</name>
</gene>
<evidence type="ECO:0000313" key="3">
    <source>
        <dbReference type="Proteomes" id="UP000637074"/>
    </source>
</evidence>
<dbReference type="RefSeq" id="WP_191272118.1">
    <property type="nucleotide sequence ID" value="NZ_BNDS01000006.1"/>
</dbReference>
<keyword evidence="3" id="KW-1185">Reference proteome</keyword>
<comment type="caution">
    <text evidence="2">The sequence shown here is derived from an EMBL/GenBank/DDBJ whole genome shotgun (WGS) entry which is preliminary data.</text>
</comment>
<name>A0ABQ3N777_9BACI</name>
<dbReference type="EMBL" id="BNDS01000006">
    <property type="protein sequence ID" value="GHH98365.1"/>
    <property type="molecule type" value="Genomic_DNA"/>
</dbReference>
<reference evidence="2 3" key="1">
    <citation type="journal article" date="2022" name="Int. J. Syst. Evol. Microbiol.">
        <title>Neobacillus kokaensis sp. nov., isolated from soil.</title>
        <authorList>
            <person name="Yuki K."/>
            <person name="Matsubara H."/>
            <person name="Yamaguchi S."/>
        </authorList>
    </citation>
    <scope>NUCLEOTIDE SEQUENCE [LARGE SCALE GENOMIC DNA]</scope>
    <source>
        <strain evidence="2 3">LOB 377</strain>
    </source>
</reference>
<evidence type="ECO:0000313" key="2">
    <source>
        <dbReference type="EMBL" id="GHH98365.1"/>
    </source>
</evidence>
<evidence type="ECO:0008006" key="4">
    <source>
        <dbReference type="Google" id="ProtNLM"/>
    </source>
</evidence>
<sequence>MPTPAPYININIFMIKINSFENASAVNIGQNLLAEWHNSDKKNQGYGQNFGDHSDFFATRSFVDDRDQIDSPSSFESTSPAIKTNLDVD</sequence>